<keyword evidence="6" id="KW-1185">Reference proteome</keyword>
<evidence type="ECO:0000256" key="2">
    <source>
        <dbReference type="ARBA" id="ARBA00023125"/>
    </source>
</evidence>
<dbReference type="GO" id="GO:0043565">
    <property type="term" value="F:sequence-specific DNA binding"/>
    <property type="evidence" value="ECO:0007669"/>
    <property type="project" value="InterPro"/>
</dbReference>
<sequence length="168" mass="18960">MAAKDDRYNIDDIGWKIIEELQKNARISFKQLAENVNLSTTATVERVRNMEDAGIIEGYGARINPRKVGYSLSAILNFTMNYGNPTSVIEKIVAETPEIVSCWSITGTSDVIMEVNLPSLEFLSFILASLTRHGKVTTNIVLPGRFKKLDVKRPREVPKELLEEQEFK</sequence>
<proteinExistence type="predicted"/>
<dbReference type="InterPro" id="IPR019888">
    <property type="entry name" value="Tscrpt_reg_AsnC-like"/>
</dbReference>
<evidence type="ECO:0000259" key="4">
    <source>
        <dbReference type="PROSITE" id="PS50956"/>
    </source>
</evidence>
<evidence type="ECO:0000256" key="3">
    <source>
        <dbReference type="ARBA" id="ARBA00023163"/>
    </source>
</evidence>
<evidence type="ECO:0000313" key="5">
    <source>
        <dbReference type="EMBL" id="ANZ46154.1"/>
    </source>
</evidence>
<dbReference type="InterPro" id="IPR019885">
    <property type="entry name" value="Tscrpt_reg_HTH_AsnC-type_CS"/>
</dbReference>
<dbReference type="PROSITE" id="PS50956">
    <property type="entry name" value="HTH_ASNC_2"/>
    <property type="match status" value="1"/>
</dbReference>
<dbReference type="InterPro" id="IPR000485">
    <property type="entry name" value="AsnC-type_HTH_dom"/>
</dbReference>
<dbReference type="InterPro" id="IPR019887">
    <property type="entry name" value="Tscrpt_reg_AsnC/Lrp_C"/>
</dbReference>
<organism evidence="5 6">
    <name type="scientific">Cloacibacillus porcorum</name>
    <dbReference type="NCBI Taxonomy" id="1197717"/>
    <lineage>
        <taxon>Bacteria</taxon>
        <taxon>Thermotogati</taxon>
        <taxon>Synergistota</taxon>
        <taxon>Synergistia</taxon>
        <taxon>Synergistales</taxon>
        <taxon>Synergistaceae</taxon>
        <taxon>Cloacibacillus</taxon>
    </lineage>
</organism>
<dbReference type="AlphaFoldDB" id="A0A1B2I845"/>
<dbReference type="STRING" id="1197717.BED41_14230"/>
<evidence type="ECO:0000313" key="6">
    <source>
        <dbReference type="Proteomes" id="UP000093044"/>
    </source>
</evidence>
<dbReference type="Pfam" id="PF13412">
    <property type="entry name" value="HTH_24"/>
    <property type="match status" value="1"/>
</dbReference>
<dbReference type="RefSeq" id="WP_066747770.1">
    <property type="nucleotide sequence ID" value="NZ_CP016757.1"/>
</dbReference>
<dbReference type="EMBL" id="CP016757">
    <property type="protein sequence ID" value="ANZ46154.1"/>
    <property type="molecule type" value="Genomic_DNA"/>
</dbReference>
<dbReference type="Gene3D" id="3.30.70.920">
    <property type="match status" value="1"/>
</dbReference>
<dbReference type="Pfam" id="PF01037">
    <property type="entry name" value="AsnC_trans_reg"/>
    <property type="match status" value="1"/>
</dbReference>
<dbReference type="PROSITE" id="PS00519">
    <property type="entry name" value="HTH_ASNC_1"/>
    <property type="match status" value="1"/>
</dbReference>
<name>A0A1B2I845_9BACT</name>
<reference evidence="5" key="1">
    <citation type="submission" date="2016-08" db="EMBL/GenBank/DDBJ databases">
        <title>Complete genome of Cloacibacillus porcorum.</title>
        <authorList>
            <person name="Looft T."/>
            <person name="Bayles D.O."/>
            <person name="Alt D.P."/>
        </authorList>
    </citation>
    <scope>NUCLEOTIDE SEQUENCE [LARGE SCALE GENOMIC DNA]</scope>
    <source>
        <strain evidence="5">CL-84</strain>
    </source>
</reference>
<dbReference type="PANTHER" id="PTHR30154:SF53">
    <property type="entry name" value="HTH-TYPE TRANSCRIPTIONAL REGULATOR LRPC"/>
    <property type="match status" value="1"/>
</dbReference>
<dbReference type="InterPro" id="IPR036390">
    <property type="entry name" value="WH_DNA-bd_sf"/>
</dbReference>
<dbReference type="KEGG" id="cpor:BED41_14230"/>
<dbReference type="CDD" id="cd00090">
    <property type="entry name" value="HTH_ARSR"/>
    <property type="match status" value="1"/>
</dbReference>
<keyword evidence="3" id="KW-0804">Transcription</keyword>
<dbReference type="PRINTS" id="PR00033">
    <property type="entry name" value="HTHASNC"/>
</dbReference>
<dbReference type="SUPFAM" id="SSF46785">
    <property type="entry name" value="Winged helix' DNA-binding domain"/>
    <property type="match status" value="1"/>
</dbReference>
<dbReference type="GO" id="GO:0005829">
    <property type="term" value="C:cytosol"/>
    <property type="evidence" value="ECO:0007669"/>
    <property type="project" value="TreeGrafter"/>
</dbReference>
<protein>
    <recommendedName>
        <fullName evidence="4">HTH asnC-type domain-containing protein</fullName>
    </recommendedName>
</protein>
<dbReference type="SMART" id="SM00344">
    <property type="entry name" value="HTH_ASNC"/>
    <property type="match status" value="1"/>
</dbReference>
<dbReference type="Gene3D" id="1.10.10.10">
    <property type="entry name" value="Winged helix-like DNA-binding domain superfamily/Winged helix DNA-binding domain"/>
    <property type="match status" value="1"/>
</dbReference>
<dbReference type="SUPFAM" id="SSF54909">
    <property type="entry name" value="Dimeric alpha+beta barrel"/>
    <property type="match status" value="1"/>
</dbReference>
<dbReference type="Proteomes" id="UP000093044">
    <property type="component" value="Chromosome"/>
</dbReference>
<dbReference type="PANTHER" id="PTHR30154">
    <property type="entry name" value="LEUCINE-RESPONSIVE REGULATORY PROTEIN"/>
    <property type="match status" value="1"/>
</dbReference>
<dbReference type="GO" id="GO:0043200">
    <property type="term" value="P:response to amino acid"/>
    <property type="evidence" value="ECO:0007669"/>
    <property type="project" value="TreeGrafter"/>
</dbReference>
<keyword evidence="2" id="KW-0238">DNA-binding</keyword>
<dbReference type="InterPro" id="IPR011991">
    <property type="entry name" value="ArsR-like_HTH"/>
</dbReference>
<keyword evidence="1" id="KW-0805">Transcription regulation</keyword>
<feature type="domain" description="HTH asnC-type" evidence="4">
    <location>
        <begin position="10"/>
        <end position="71"/>
    </location>
</feature>
<dbReference type="GeneID" id="83059004"/>
<dbReference type="InterPro" id="IPR011008">
    <property type="entry name" value="Dimeric_a/b-barrel"/>
</dbReference>
<dbReference type="InterPro" id="IPR036388">
    <property type="entry name" value="WH-like_DNA-bd_sf"/>
</dbReference>
<gene>
    <name evidence="5" type="ORF">BED41_14230</name>
</gene>
<dbReference type="OrthoDB" id="166264at2"/>
<accession>A0A1B2I845</accession>
<evidence type="ECO:0000256" key="1">
    <source>
        <dbReference type="ARBA" id="ARBA00023015"/>
    </source>
</evidence>